<evidence type="ECO:0000313" key="2">
    <source>
        <dbReference type="Proteomes" id="UP000553632"/>
    </source>
</evidence>
<gene>
    <name evidence="1" type="ORF">FOZ63_026291</name>
</gene>
<dbReference type="Gene3D" id="3.40.50.150">
    <property type="entry name" value="Vaccinia Virus protein VP39"/>
    <property type="match status" value="1"/>
</dbReference>
<reference evidence="1 2" key="1">
    <citation type="submission" date="2020-04" db="EMBL/GenBank/DDBJ databases">
        <title>Perkinsus olseni comparative genomics.</title>
        <authorList>
            <person name="Bogema D.R."/>
        </authorList>
    </citation>
    <scope>NUCLEOTIDE SEQUENCE [LARGE SCALE GENOMIC DNA]</scope>
    <source>
        <strain evidence="1 2">ATCC PRA-207</strain>
    </source>
</reference>
<organism evidence="1 2">
    <name type="scientific">Perkinsus olseni</name>
    <name type="common">Perkinsus atlanticus</name>
    <dbReference type="NCBI Taxonomy" id="32597"/>
    <lineage>
        <taxon>Eukaryota</taxon>
        <taxon>Sar</taxon>
        <taxon>Alveolata</taxon>
        <taxon>Perkinsozoa</taxon>
        <taxon>Perkinsea</taxon>
        <taxon>Perkinsida</taxon>
        <taxon>Perkinsidae</taxon>
        <taxon>Perkinsus</taxon>
    </lineage>
</organism>
<dbReference type="AlphaFoldDB" id="A0A7J6R618"/>
<comment type="caution">
    <text evidence="1">The sequence shown here is derived from an EMBL/GenBank/DDBJ whole genome shotgun (WGS) entry which is preliminary data.</text>
</comment>
<accession>A0A7J6R618</accession>
<sequence length="283" mass="31605">MCAEASGSPIRAYLPNEAARGVVPPHAAAACLQESPLMQLLEEGEECTLWDPFLHSTSLCLEVAAIMMGVPPGSPAMDYPFTQYPTHDHMEYSRLVDDIDVTQHKFMSNLTILGTSTNSELIAKALRDVEAFKAALPRRVVAETEAPLVQTSKYGTVAEFLADTSTPARREGRVHDDSLPMPKLLIQRRGWQDAGLDPPHNCMILTHIPRGGRKEETNRVYQEFGRMVLSNGGKWRAVMVVVSEDGKFESLSGLEWMRVFSFSHEGERFAFLKWTGRRQNKNS</sequence>
<keyword evidence="2" id="KW-1185">Reference proteome</keyword>
<dbReference type="EMBL" id="JABANO010028117">
    <property type="protein sequence ID" value="KAF4715721.1"/>
    <property type="molecule type" value="Genomic_DNA"/>
</dbReference>
<evidence type="ECO:0000313" key="1">
    <source>
        <dbReference type="EMBL" id="KAF4715721.1"/>
    </source>
</evidence>
<protein>
    <submittedName>
        <fullName evidence="1">Uncharacterized protein</fullName>
    </submittedName>
</protein>
<proteinExistence type="predicted"/>
<dbReference type="InterPro" id="IPR029063">
    <property type="entry name" value="SAM-dependent_MTases_sf"/>
</dbReference>
<name>A0A7J6R618_PEROL</name>
<dbReference type="OMA" id="KWRAVMV"/>
<dbReference type="Proteomes" id="UP000553632">
    <property type="component" value="Unassembled WGS sequence"/>
</dbReference>